<accession>A0AAW6U7K6</accession>
<protein>
    <recommendedName>
        <fullName evidence="4">YitT family protein</fullName>
    </recommendedName>
</protein>
<dbReference type="InterPro" id="IPR038750">
    <property type="entry name" value="YczE/YyaS-like"/>
</dbReference>
<feature type="transmembrane region" description="Helical" evidence="1">
    <location>
        <begin position="180"/>
        <end position="199"/>
    </location>
</feature>
<name>A0AAW6U7K6_9MOLU</name>
<dbReference type="Proteomes" id="UP001431532">
    <property type="component" value="Unassembled WGS sequence"/>
</dbReference>
<keyword evidence="1" id="KW-0812">Transmembrane</keyword>
<evidence type="ECO:0000313" key="3">
    <source>
        <dbReference type="Proteomes" id="UP001431532"/>
    </source>
</evidence>
<comment type="caution">
    <text evidence="2">The sequence shown here is derived from an EMBL/GenBank/DDBJ whole genome shotgun (WGS) entry which is preliminary data.</text>
</comment>
<evidence type="ECO:0008006" key="4">
    <source>
        <dbReference type="Google" id="ProtNLM"/>
    </source>
</evidence>
<dbReference type="AlphaFoldDB" id="A0AAW6U7K6"/>
<dbReference type="PANTHER" id="PTHR40078">
    <property type="entry name" value="INTEGRAL MEMBRANE PROTEIN-RELATED"/>
    <property type="match status" value="1"/>
</dbReference>
<feature type="transmembrane region" description="Helical" evidence="1">
    <location>
        <begin position="72"/>
        <end position="91"/>
    </location>
</feature>
<gene>
    <name evidence="2" type="ORF">QJ521_00690</name>
</gene>
<dbReference type="PANTHER" id="PTHR40078:SF1">
    <property type="entry name" value="INTEGRAL MEMBRANE PROTEIN"/>
    <property type="match status" value="1"/>
</dbReference>
<feature type="transmembrane region" description="Helical" evidence="1">
    <location>
        <begin position="45"/>
        <end position="65"/>
    </location>
</feature>
<dbReference type="EMBL" id="JASCXW010000001">
    <property type="protein sequence ID" value="MDI6452066.1"/>
    <property type="molecule type" value="Genomic_DNA"/>
</dbReference>
<reference evidence="2" key="1">
    <citation type="submission" date="2023-05" db="EMBL/GenBank/DDBJ databases">
        <title>Mariniplasma microaerophilum sp. nov., a novel anaerobic mollicute isolated from terrestrial mud volcano, Taman Peninsula, Russia.</title>
        <authorList>
            <person name="Khomyakova M.A."/>
            <person name="Merkel A.Y."/>
            <person name="Slobodkin A.I."/>
        </authorList>
    </citation>
    <scope>NUCLEOTIDE SEQUENCE</scope>
    <source>
        <strain evidence="2">M4Ah</strain>
    </source>
</reference>
<evidence type="ECO:0000256" key="1">
    <source>
        <dbReference type="SAM" id="Phobius"/>
    </source>
</evidence>
<dbReference type="Pfam" id="PF19700">
    <property type="entry name" value="DUF6198"/>
    <property type="match status" value="1"/>
</dbReference>
<keyword evidence="1" id="KW-0472">Membrane</keyword>
<dbReference type="RefSeq" id="WP_282838462.1">
    <property type="nucleotide sequence ID" value="NZ_JASCXW010000001.1"/>
</dbReference>
<keyword evidence="3" id="KW-1185">Reference proteome</keyword>
<feature type="transmembrane region" description="Helical" evidence="1">
    <location>
        <begin position="103"/>
        <end position="132"/>
    </location>
</feature>
<keyword evidence="1" id="KW-1133">Transmembrane helix</keyword>
<organism evidence="2 3">
    <name type="scientific">Peloplasma aerotolerans</name>
    <dbReference type="NCBI Taxonomy" id="3044389"/>
    <lineage>
        <taxon>Bacteria</taxon>
        <taxon>Bacillati</taxon>
        <taxon>Mycoplasmatota</taxon>
        <taxon>Mollicutes</taxon>
        <taxon>Acholeplasmatales</taxon>
        <taxon>Acholeplasmataceae</taxon>
        <taxon>Peloplasma</taxon>
    </lineage>
</organism>
<proteinExistence type="predicted"/>
<evidence type="ECO:0000313" key="2">
    <source>
        <dbReference type="EMBL" id="MDI6452066.1"/>
    </source>
</evidence>
<feature type="transmembrane region" description="Helical" evidence="1">
    <location>
        <begin position="153"/>
        <end position="174"/>
    </location>
</feature>
<sequence>MIKKIMIHLSGFMFIALGIVGVIFSRVGATPLDAFNYFVYTLTPLTLGTIAVISGLVVSTIAYLLDPKKDMLISIGFLFLVGLFIDGWKFLFEIIFPLGIDSFFIRIPLAGFSLISITFGAALTLTTGLASSPFERLLIIINRKVNNLMLSKIMMEGTFLILAVIMGLITGLLFEQVHVYTLILVLGIGPFISMFVDLINKQKRKGVEVHGIK</sequence>